<comment type="caution">
    <text evidence="2">The sequence shown here is derived from an EMBL/GenBank/DDBJ whole genome shotgun (WGS) entry which is preliminary data.</text>
</comment>
<name>A0ABN9XL04_9DINO</name>
<protein>
    <submittedName>
        <fullName evidence="2">Uncharacterized protein</fullName>
    </submittedName>
</protein>
<feature type="region of interest" description="Disordered" evidence="1">
    <location>
        <begin position="61"/>
        <end position="148"/>
    </location>
</feature>
<feature type="compositionally biased region" description="Low complexity" evidence="1">
    <location>
        <begin position="74"/>
        <end position="99"/>
    </location>
</feature>
<gene>
    <name evidence="2" type="ORF">PCOR1329_LOCUS77776</name>
</gene>
<feature type="compositionally biased region" description="Low complexity" evidence="1">
    <location>
        <begin position="118"/>
        <end position="148"/>
    </location>
</feature>
<proteinExistence type="predicted"/>
<keyword evidence="3" id="KW-1185">Reference proteome</keyword>
<evidence type="ECO:0000313" key="2">
    <source>
        <dbReference type="EMBL" id="CAK0900525.1"/>
    </source>
</evidence>
<organism evidence="2 3">
    <name type="scientific">Prorocentrum cordatum</name>
    <dbReference type="NCBI Taxonomy" id="2364126"/>
    <lineage>
        <taxon>Eukaryota</taxon>
        <taxon>Sar</taxon>
        <taxon>Alveolata</taxon>
        <taxon>Dinophyceae</taxon>
        <taxon>Prorocentrales</taxon>
        <taxon>Prorocentraceae</taxon>
        <taxon>Prorocentrum</taxon>
    </lineage>
</organism>
<sequence>MFAAIAKAFNTVAHRGTNEERTLNSTDDQDMLNRINAGQYRRVDPAFVAAPGANPVFGAAGPAEPAGGAGGGAAAAAGAAGAALPGGPSPPGSGTAAAAVVPDPEQLRAQRLARFDQASPAAGASSRAAPPCASAAAEGAASEPRGSG</sequence>
<evidence type="ECO:0000313" key="3">
    <source>
        <dbReference type="Proteomes" id="UP001189429"/>
    </source>
</evidence>
<dbReference type="Proteomes" id="UP001189429">
    <property type="component" value="Unassembled WGS sequence"/>
</dbReference>
<accession>A0ABN9XL04</accession>
<dbReference type="EMBL" id="CAUYUJ010020793">
    <property type="protein sequence ID" value="CAK0900525.1"/>
    <property type="molecule type" value="Genomic_DNA"/>
</dbReference>
<evidence type="ECO:0000256" key="1">
    <source>
        <dbReference type="SAM" id="MobiDB-lite"/>
    </source>
</evidence>
<reference evidence="2" key="1">
    <citation type="submission" date="2023-10" db="EMBL/GenBank/DDBJ databases">
        <authorList>
            <person name="Chen Y."/>
            <person name="Shah S."/>
            <person name="Dougan E. K."/>
            <person name="Thang M."/>
            <person name="Chan C."/>
        </authorList>
    </citation>
    <scope>NUCLEOTIDE SEQUENCE [LARGE SCALE GENOMIC DNA]</scope>
</reference>